<dbReference type="RefSeq" id="WP_345521784.1">
    <property type="nucleotide sequence ID" value="NZ_BAABKM010000002.1"/>
</dbReference>
<dbReference type="Pfam" id="PF00106">
    <property type="entry name" value="adh_short"/>
    <property type="match status" value="1"/>
</dbReference>
<protein>
    <submittedName>
        <fullName evidence="4">SDR family NAD(P)-dependent oxidoreductase</fullName>
    </submittedName>
</protein>
<sequence>MTRPDRWDPADLPDLAGRTIVVTGTTVGGLGHHTSLELARRGARVVLTGRSPERIAETERAILDEVPTATLEAIELDLADLSSVRRAAATAAALGSIDVLVNNAGVMGTPYRRTPDGLELQMATNHFGPFLLTGLLLPQLVASADGRVVSVSSQMHRIARSAPLGDPLVQQGRYRPWPTYGQSKLANLLFAYELDRRLRQADLPVRALAAHPGFASTHLAANGQYGRSSGGIASILDGAIKLVSPNTAAQGAWPTLMAATADLPGATYVGPDGLAEWAGRPQVVTSNKRSYDETAQRRLWEISERTTGITYP</sequence>
<dbReference type="PRINTS" id="PR00080">
    <property type="entry name" value="SDRFAMILY"/>
</dbReference>
<gene>
    <name evidence="4" type="ORF">GCM10023349_26580</name>
</gene>
<dbReference type="Gene3D" id="3.40.50.720">
    <property type="entry name" value="NAD(P)-binding Rossmann-like Domain"/>
    <property type="match status" value="1"/>
</dbReference>
<dbReference type="NCBIfam" id="NF004846">
    <property type="entry name" value="PRK06197.1"/>
    <property type="match status" value="1"/>
</dbReference>
<dbReference type="SUPFAM" id="SSF51735">
    <property type="entry name" value="NAD(P)-binding Rossmann-fold domains"/>
    <property type="match status" value="1"/>
</dbReference>
<proteinExistence type="inferred from homology"/>
<keyword evidence="5" id="KW-1185">Reference proteome</keyword>
<organism evidence="4 5">
    <name type="scientific">Nocardioides conyzicola</name>
    <dbReference type="NCBI Taxonomy" id="1651781"/>
    <lineage>
        <taxon>Bacteria</taxon>
        <taxon>Bacillati</taxon>
        <taxon>Actinomycetota</taxon>
        <taxon>Actinomycetes</taxon>
        <taxon>Propionibacteriales</taxon>
        <taxon>Nocardioidaceae</taxon>
        <taxon>Nocardioides</taxon>
    </lineage>
</organism>
<comment type="caution">
    <text evidence="4">The sequence shown here is derived from an EMBL/GenBank/DDBJ whole genome shotgun (WGS) entry which is preliminary data.</text>
</comment>
<dbReference type="PANTHER" id="PTHR24320:SF148">
    <property type="entry name" value="NAD(P)-BINDING ROSSMANN-FOLD SUPERFAMILY PROTEIN"/>
    <property type="match status" value="1"/>
</dbReference>
<evidence type="ECO:0000313" key="5">
    <source>
        <dbReference type="Proteomes" id="UP001499974"/>
    </source>
</evidence>
<reference evidence="5" key="1">
    <citation type="journal article" date="2019" name="Int. J. Syst. Evol. Microbiol.">
        <title>The Global Catalogue of Microorganisms (GCM) 10K type strain sequencing project: providing services to taxonomists for standard genome sequencing and annotation.</title>
        <authorList>
            <consortium name="The Broad Institute Genomics Platform"/>
            <consortium name="The Broad Institute Genome Sequencing Center for Infectious Disease"/>
            <person name="Wu L."/>
            <person name="Ma J."/>
        </authorList>
    </citation>
    <scope>NUCLEOTIDE SEQUENCE [LARGE SCALE GENOMIC DNA]</scope>
    <source>
        <strain evidence="5">JCM 18531</strain>
    </source>
</reference>
<evidence type="ECO:0000256" key="3">
    <source>
        <dbReference type="RuleBase" id="RU000363"/>
    </source>
</evidence>
<accession>A0ABP8XIJ5</accession>
<dbReference type="PANTHER" id="PTHR24320">
    <property type="entry name" value="RETINOL DEHYDROGENASE"/>
    <property type="match status" value="1"/>
</dbReference>
<evidence type="ECO:0000256" key="1">
    <source>
        <dbReference type="ARBA" id="ARBA00006484"/>
    </source>
</evidence>
<dbReference type="EMBL" id="BAABKM010000002">
    <property type="protein sequence ID" value="GAA4706920.1"/>
    <property type="molecule type" value="Genomic_DNA"/>
</dbReference>
<keyword evidence="2" id="KW-0560">Oxidoreductase</keyword>
<dbReference type="PRINTS" id="PR00081">
    <property type="entry name" value="GDHRDH"/>
</dbReference>
<dbReference type="InterPro" id="IPR036291">
    <property type="entry name" value="NAD(P)-bd_dom_sf"/>
</dbReference>
<evidence type="ECO:0000256" key="2">
    <source>
        <dbReference type="ARBA" id="ARBA00023002"/>
    </source>
</evidence>
<dbReference type="Proteomes" id="UP001499974">
    <property type="component" value="Unassembled WGS sequence"/>
</dbReference>
<name>A0ABP8XIJ5_9ACTN</name>
<evidence type="ECO:0000313" key="4">
    <source>
        <dbReference type="EMBL" id="GAA4706920.1"/>
    </source>
</evidence>
<comment type="similarity">
    <text evidence="1 3">Belongs to the short-chain dehydrogenases/reductases (SDR) family.</text>
</comment>
<dbReference type="InterPro" id="IPR002347">
    <property type="entry name" value="SDR_fam"/>
</dbReference>